<dbReference type="FunFam" id="3.40.50.1820:FF:000129">
    <property type="entry name" value="Autophagy related lipase Atg15, putative"/>
    <property type="match status" value="1"/>
</dbReference>
<sequence length="545" mass="58953">MAATSLPARSRQVNIQRLVDRRPSDIEPLLAAARQHGAALTLSASAWTVDDIAGPNITDKETVLSFARMAANAYIMEPGLDDWEDVGGGFNESDRFGWLSDGLRGHIFADKTNSTIVIGLKGTSAAVFDGAETTTNDKVNDNLFFSCCCAQGGQLFWKKVCDCYSTTYTCNQTCLVKALRSESKYYRASLNLYSNVTKLYPNSNVWLTGHSLGGSVSSLLGLTYGLPVVTFQAPGQALAAARLGLPSPPGSHPGAPQTRTLTGAYHIGHTADPIFMGSCNGATSVCSLGGYAMETQCHTGKTCIYDVVQDKGWRVGVGTHRIRQVIDEVISKYDDVPECIADTECVDCYNWRYFESNGSETTSSTTTTTTTTLTTTRTRTTTCKTPGWWGCLDETTTTTTTTTSDSKTTTTATCKSPGWFGGCNDATTTPAKTTAPTSLPQTSTTCKHPGWFGRCNDGTTTTHNRITSTSSMPTTTRSSTGKHTCTSKAWFGLICADPTTTSHRKKPKPTETVPRKQKKECVRRGWFGQCEQWSGDGNEGWRQEI</sequence>
<feature type="region of interest" description="Disordered" evidence="19">
    <location>
        <begin position="499"/>
        <end position="518"/>
    </location>
</feature>
<protein>
    <recommendedName>
        <fullName evidence="6">triacylglycerol lipase</fullName>
        <ecNumber evidence="6">3.1.1.3</ecNumber>
    </recommendedName>
    <alternativeName>
        <fullName evidence="18">Autophagy-related protein 15</fullName>
    </alternativeName>
</protein>
<dbReference type="Proteomes" id="UP000750711">
    <property type="component" value="Unassembled WGS sequence"/>
</dbReference>
<evidence type="ECO:0000256" key="3">
    <source>
        <dbReference type="ARBA" id="ARBA00004343"/>
    </source>
</evidence>
<evidence type="ECO:0000256" key="9">
    <source>
        <dbReference type="ARBA" id="ARBA00022801"/>
    </source>
</evidence>
<evidence type="ECO:0000256" key="15">
    <source>
        <dbReference type="ARBA" id="ARBA00023136"/>
    </source>
</evidence>
<evidence type="ECO:0000313" key="22">
    <source>
        <dbReference type="Proteomes" id="UP000750711"/>
    </source>
</evidence>
<organism evidence="21 22">
    <name type="scientific">Trichoglossum hirsutum</name>
    <dbReference type="NCBI Taxonomy" id="265104"/>
    <lineage>
        <taxon>Eukaryota</taxon>
        <taxon>Fungi</taxon>
        <taxon>Dikarya</taxon>
        <taxon>Ascomycota</taxon>
        <taxon>Pezizomycotina</taxon>
        <taxon>Geoglossomycetes</taxon>
        <taxon>Geoglossales</taxon>
        <taxon>Geoglossaceae</taxon>
        <taxon>Trichoglossum</taxon>
    </lineage>
</organism>
<dbReference type="InterPro" id="IPR029058">
    <property type="entry name" value="AB_hydrolase_fold"/>
</dbReference>
<comment type="catalytic activity">
    <reaction evidence="1">
        <text>a triacylglycerol + H2O = a diacylglycerol + a fatty acid + H(+)</text>
        <dbReference type="Rhea" id="RHEA:12044"/>
        <dbReference type="ChEBI" id="CHEBI:15377"/>
        <dbReference type="ChEBI" id="CHEBI:15378"/>
        <dbReference type="ChEBI" id="CHEBI:17855"/>
        <dbReference type="ChEBI" id="CHEBI:18035"/>
        <dbReference type="ChEBI" id="CHEBI:28868"/>
        <dbReference type="EC" id="3.1.1.3"/>
    </reaction>
</comment>
<dbReference type="GO" id="GO:0046461">
    <property type="term" value="P:neutral lipid catabolic process"/>
    <property type="evidence" value="ECO:0007669"/>
    <property type="project" value="TreeGrafter"/>
</dbReference>
<dbReference type="GO" id="GO:0005775">
    <property type="term" value="C:vacuolar lumen"/>
    <property type="evidence" value="ECO:0007669"/>
    <property type="project" value="TreeGrafter"/>
</dbReference>
<comment type="caution">
    <text evidence="21">The sequence shown here is derived from an EMBL/GenBank/DDBJ whole genome shotgun (WGS) entry which is preliminary data.</text>
</comment>
<evidence type="ECO:0000256" key="8">
    <source>
        <dbReference type="ARBA" id="ARBA00022753"/>
    </source>
</evidence>
<dbReference type="SUPFAM" id="SSF53474">
    <property type="entry name" value="alpha/beta-Hydrolases"/>
    <property type="match status" value="1"/>
</dbReference>
<keyword evidence="9" id="KW-0378">Hydrolase</keyword>
<dbReference type="GO" id="GO:0034727">
    <property type="term" value="P:piecemeal microautophagy of the nucleus"/>
    <property type="evidence" value="ECO:0007669"/>
    <property type="project" value="TreeGrafter"/>
</dbReference>
<feature type="domain" description="Fungal lipase-type" evidence="20">
    <location>
        <begin position="194"/>
        <end position="222"/>
    </location>
</feature>
<dbReference type="GO" id="GO:0034496">
    <property type="term" value="P:multivesicular body membrane disassembly"/>
    <property type="evidence" value="ECO:0007669"/>
    <property type="project" value="TreeGrafter"/>
</dbReference>
<evidence type="ECO:0000256" key="14">
    <source>
        <dbReference type="ARBA" id="ARBA00023098"/>
    </source>
</evidence>
<dbReference type="AlphaFoldDB" id="A0A9P8LJF1"/>
<keyword evidence="22" id="KW-1185">Reference proteome</keyword>
<name>A0A9P8LJF1_9PEZI</name>
<evidence type="ECO:0000256" key="4">
    <source>
        <dbReference type="ARBA" id="ARBA00010701"/>
    </source>
</evidence>
<keyword evidence="7" id="KW-0812">Transmembrane</keyword>
<evidence type="ECO:0000256" key="6">
    <source>
        <dbReference type="ARBA" id="ARBA00013279"/>
    </source>
</evidence>
<feature type="compositionally biased region" description="Low complexity" evidence="19">
    <location>
        <begin position="462"/>
        <end position="479"/>
    </location>
</feature>
<dbReference type="PANTHER" id="PTHR47175">
    <property type="entry name" value="LIPASE ATG15-RELATED"/>
    <property type="match status" value="1"/>
</dbReference>
<dbReference type="EMBL" id="JAGHQM010000008">
    <property type="protein sequence ID" value="KAH0566442.1"/>
    <property type="molecule type" value="Genomic_DNA"/>
</dbReference>
<dbReference type="GO" id="GO:0004620">
    <property type="term" value="F:phospholipase activity"/>
    <property type="evidence" value="ECO:0007669"/>
    <property type="project" value="TreeGrafter"/>
</dbReference>
<dbReference type="InterPro" id="IPR002921">
    <property type="entry name" value="Fungal_lipase-type"/>
</dbReference>
<dbReference type="GO" id="GO:0004806">
    <property type="term" value="F:triacylglycerol lipase activity"/>
    <property type="evidence" value="ECO:0007669"/>
    <property type="project" value="UniProtKB-EC"/>
</dbReference>
<dbReference type="GO" id="GO:0032585">
    <property type="term" value="C:multivesicular body membrane"/>
    <property type="evidence" value="ECO:0007669"/>
    <property type="project" value="UniProtKB-SubCell"/>
</dbReference>
<evidence type="ECO:0000256" key="19">
    <source>
        <dbReference type="SAM" id="MobiDB-lite"/>
    </source>
</evidence>
<keyword evidence="14" id="KW-0443">Lipid metabolism</keyword>
<evidence type="ECO:0000256" key="10">
    <source>
        <dbReference type="ARBA" id="ARBA00022963"/>
    </source>
</evidence>
<evidence type="ECO:0000256" key="18">
    <source>
        <dbReference type="ARBA" id="ARBA00029828"/>
    </source>
</evidence>
<dbReference type="InterPro" id="IPR050805">
    <property type="entry name" value="ATG15_Lipase"/>
</dbReference>
<dbReference type="GO" id="GO:0006660">
    <property type="term" value="P:phosphatidylserine catabolic process"/>
    <property type="evidence" value="ECO:0007669"/>
    <property type="project" value="TreeGrafter"/>
</dbReference>
<dbReference type="Pfam" id="PF01764">
    <property type="entry name" value="Lipase_3"/>
    <property type="match status" value="1"/>
</dbReference>
<keyword evidence="8" id="KW-0967">Endosome</keyword>
<dbReference type="PANTHER" id="PTHR47175:SF2">
    <property type="entry name" value="LIPASE ATG15-RELATED"/>
    <property type="match status" value="1"/>
</dbReference>
<evidence type="ECO:0000256" key="13">
    <source>
        <dbReference type="ARBA" id="ARBA00023006"/>
    </source>
</evidence>
<keyword evidence="16" id="KW-0325">Glycoprotein</keyword>
<comment type="function">
    <text evidence="17">Lipase which is essential for lysis of subvacuolar cytoplasm to vacuole targeted bodies and intravacuolar autophagic bodies. Involved in the lysis of intravacuolar multivesicular body (MVB) vesicles. The intravacuolar membrane disintegration by ATG15 is critical to life span extension.</text>
</comment>
<comment type="subcellular location">
    <subcellularLocation>
        <location evidence="3">Endosome</location>
        <location evidence="3">Multivesicular body membrane</location>
        <topology evidence="3">Single-pass type II membrane protein</topology>
    </subcellularLocation>
    <subcellularLocation>
        <location evidence="2">Prevacuolar compartment membrane</location>
        <topology evidence="2">Single-pass type II membrane protein</topology>
    </subcellularLocation>
</comment>
<dbReference type="Gene3D" id="3.40.50.1820">
    <property type="entry name" value="alpha/beta hydrolase"/>
    <property type="match status" value="1"/>
</dbReference>
<keyword evidence="11" id="KW-0735">Signal-anchor</keyword>
<evidence type="ECO:0000256" key="7">
    <source>
        <dbReference type="ARBA" id="ARBA00022692"/>
    </source>
</evidence>
<reference evidence="21" key="1">
    <citation type="submission" date="2021-03" db="EMBL/GenBank/DDBJ databases">
        <title>Comparative genomics and phylogenomic investigation of the class Geoglossomycetes provide insights into ecological specialization and systematics.</title>
        <authorList>
            <person name="Melie T."/>
            <person name="Pirro S."/>
            <person name="Miller A.N."/>
            <person name="Quandt A."/>
        </authorList>
    </citation>
    <scope>NUCLEOTIDE SEQUENCE</scope>
    <source>
        <strain evidence="21">CAQ_001_2017</strain>
    </source>
</reference>
<evidence type="ECO:0000259" key="20">
    <source>
        <dbReference type="Pfam" id="PF01764"/>
    </source>
</evidence>
<gene>
    <name evidence="21" type="primary">ATG15</name>
    <name evidence="21" type="ORF">GP486_000154</name>
</gene>
<comment type="similarity">
    <text evidence="4">Belongs to the AB hydrolase superfamily. Lipase family.</text>
</comment>
<evidence type="ECO:0000256" key="16">
    <source>
        <dbReference type="ARBA" id="ARBA00023180"/>
    </source>
</evidence>
<keyword evidence="15" id="KW-0472">Membrane</keyword>
<evidence type="ECO:0000256" key="5">
    <source>
        <dbReference type="ARBA" id="ARBA00011137"/>
    </source>
</evidence>
<evidence type="ECO:0000256" key="11">
    <source>
        <dbReference type="ARBA" id="ARBA00022968"/>
    </source>
</evidence>
<evidence type="ECO:0000256" key="12">
    <source>
        <dbReference type="ARBA" id="ARBA00022989"/>
    </source>
</evidence>
<dbReference type="EC" id="3.1.1.3" evidence="6"/>
<dbReference type="CDD" id="cd00519">
    <property type="entry name" value="Lipase_3"/>
    <property type="match status" value="1"/>
</dbReference>
<feature type="region of interest" description="Disordered" evidence="19">
    <location>
        <begin position="462"/>
        <end position="481"/>
    </location>
</feature>
<keyword evidence="10" id="KW-0442">Lipid degradation</keyword>
<keyword evidence="13" id="KW-0072">Autophagy</keyword>
<evidence type="ECO:0000256" key="1">
    <source>
        <dbReference type="ARBA" id="ARBA00001024"/>
    </source>
</evidence>
<evidence type="ECO:0000313" key="21">
    <source>
        <dbReference type="EMBL" id="KAH0566442.1"/>
    </source>
</evidence>
<proteinExistence type="inferred from homology"/>
<keyword evidence="12" id="KW-1133">Transmembrane helix</keyword>
<comment type="subunit">
    <text evidence="5">Binds to both phosphatidylinositol (PI) and phosphatidylinositol 3,5-bisphosphate (PIP2).</text>
</comment>
<evidence type="ECO:0000256" key="17">
    <source>
        <dbReference type="ARBA" id="ARBA00024663"/>
    </source>
</evidence>
<evidence type="ECO:0000256" key="2">
    <source>
        <dbReference type="ARBA" id="ARBA00004270"/>
    </source>
</evidence>
<accession>A0A9P8LJF1</accession>